<evidence type="ECO:0000313" key="4">
    <source>
        <dbReference type="EMBL" id="PYH75696.1"/>
    </source>
</evidence>
<dbReference type="Gene3D" id="3.90.25.10">
    <property type="entry name" value="UDP-galactose 4-epimerase, domain 1"/>
    <property type="match status" value="1"/>
</dbReference>
<dbReference type="OrthoDB" id="9997102at2759"/>
<evidence type="ECO:0000256" key="1">
    <source>
        <dbReference type="ARBA" id="ARBA00006328"/>
    </source>
</evidence>
<dbReference type="EMBL" id="KZ821780">
    <property type="protein sequence ID" value="PYH75696.1"/>
    <property type="molecule type" value="Genomic_DNA"/>
</dbReference>
<dbReference type="GO" id="GO:0005634">
    <property type="term" value="C:nucleus"/>
    <property type="evidence" value="ECO:0007669"/>
    <property type="project" value="TreeGrafter"/>
</dbReference>
<dbReference type="PANTHER" id="PTHR42748:SF25">
    <property type="entry name" value="NMRA FAMILY PROTEIN"/>
    <property type="match status" value="1"/>
</dbReference>
<reference evidence="4 5" key="1">
    <citation type="submission" date="2016-12" db="EMBL/GenBank/DDBJ databases">
        <title>The genomes of Aspergillus section Nigri reveals drivers in fungal speciation.</title>
        <authorList>
            <consortium name="DOE Joint Genome Institute"/>
            <person name="Vesth T.C."/>
            <person name="Nybo J."/>
            <person name="Theobald S."/>
            <person name="Brandl J."/>
            <person name="Frisvad J.C."/>
            <person name="Nielsen K.F."/>
            <person name="Lyhne E.K."/>
            <person name="Kogle M.E."/>
            <person name="Kuo A."/>
            <person name="Riley R."/>
            <person name="Clum A."/>
            <person name="Nolan M."/>
            <person name="Lipzen A."/>
            <person name="Salamov A."/>
            <person name="Henrissat B."/>
            <person name="Wiebenga A."/>
            <person name="De Vries R.P."/>
            <person name="Grigoriev I.V."/>
            <person name="Mortensen U.H."/>
            <person name="Andersen M.R."/>
            <person name="Baker S.E."/>
        </authorList>
    </citation>
    <scope>NUCLEOTIDE SEQUENCE [LARGE SCALE GENOMIC DNA]</scope>
    <source>
        <strain evidence="4 5">CBS 121591</strain>
    </source>
</reference>
<dbReference type="VEuPathDB" id="FungiDB:BO82DRAFT_359809"/>
<dbReference type="GeneID" id="37139402"/>
<dbReference type="AlphaFoldDB" id="A0A319BQG6"/>
<dbReference type="InterPro" id="IPR036291">
    <property type="entry name" value="NAD(P)-bd_dom_sf"/>
</dbReference>
<protein>
    <submittedName>
        <fullName evidence="4">NAD(P)-binding protein</fullName>
    </submittedName>
</protein>
<dbReference type="RefSeq" id="XP_025485896.1">
    <property type="nucleotide sequence ID" value="XM_025636661.1"/>
</dbReference>
<keyword evidence="5" id="KW-1185">Reference proteome</keyword>
<evidence type="ECO:0000259" key="3">
    <source>
        <dbReference type="Pfam" id="PF05368"/>
    </source>
</evidence>
<dbReference type="SUPFAM" id="SSF51735">
    <property type="entry name" value="NAD(P)-binding Rossmann-fold domains"/>
    <property type="match status" value="1"/>
</dbReference>
<dbReference type="InterPro" id="IPR051164">
    <property type="entry name" value="NmrA-like_oxidored"/>
</dbReference>
<name>A0A319BQG6_9EURO</name>
<organism evidence="4 5">
    <name type="scientific">Aspergillus uvarum CBS 121591</name>
    <dbReference type="NCBI Taxonomy" id="1448315"/>
    <lineage>
        <taxon>Eukaryota</taxon>
        <taxon>Fungi</taxon>
        <taxon>Dikarya</taxon>
        <taxon>Ascomycota</taxon>
        <taxon>Pezizomycotina</taxon>
        <taxon>Eurotiomycetes</taxon>
        <taxon>Eurotiomycetidae</taxon>
        <taxon>Eurotiales</taxon>
        <taxon>Aspergillaceae</taxon>
        <taxon>Aspergillus</taxon>
        <taxon>Aspergillus subgen. Circumdati</taxon>
    </lineage>
</organism>
<comment type="similarity">
    <text evidence="1">Belongs to the NmrA-type oxidoreductase family.</text>
</comment>
<accession>A0A319BQG6</accession>
<dbReference type="Pfam" id="PF05368">
    <property type="entry name" value="NmrA"/>
    <property type="match status" value="1"/>
</dbReference>
<feature type="domain" description="NmrA-like" evidence="3">
    <location>
        <begin position="2"/>
        <end position="284"/>
    </location>
</feature>
<dbReference type="STRING" id="1448315.A0A319BQG6"/>
<keyword evidence="2" id="KW-0521">NADP</keyword>
<gene>
    <name evidence="4" type="ORF">BO82DRAFT_359809</name>
</gene>
<dbReference type="Proteomes" id="UP000248340">
    <property type="component" value="Unassembled WGS sequence"/>
</dbReference>
<sequence>MSRAVLITGATGKQGGAVVQALVASSQNDFLLLCVTRDSQSNRAQGLREKSPRIRIVQGDLNDVSGLFSAARQVAGPVPIWGVFSVQAIMGKDVTPKQEVEQGVTLIEESIRAGVSFFVYSSVERGGVQRSWQNPTTIPHFRNKHQIEQHLRDSISRTNGLMGWTILRPVAFMDTYEPNLFGKVLMTMVRDNLTERPMQWVAVSDIGVFAAKAFENPEAWNHKAIGLAGDQATFDQIDAAFHKVTGRRMETTFGLFGKALRYGVPEVRKMMNWMQEEGYKADINTLREVHPELKDWEAFFRARYI</sequence>
<evidence type="ECO:0000256" key="2">
    <source>
        <dbReference type="ARBA" id="ARBA00022857"/>
    </source>
</evidence>
<proteinExistence type="inferred from homology"/>
<dbReference type="PANTHER" id="PTHR42748">
    <property type="entry name" value="NITROGEN METABOLITE REPRESSION PROTEIN NMRA FAMILY MEMBER"/>
    <property type="match status" value="1"/>
</dbReference>
<dbReference type="InterPro" id="IPR008030">
    <property type="entry name" value="NmrA-like"/>
</dbReference>
<evidence type="ECO:0000313" key="5">
    <source>
        <dbReference type="Proteomes" id="UP000248340"/>
    </source>
</evidence>
<dbReference type="Gene3D" id="3.40.50.720">
    <property type="entry name" value="NAD(P)-binding Rossmann-like Domain"/>
    <property type="match status" value="1"/>
</dbReference>